<evidence type="ECO:0000259" key="2">
    <source>
        <dbReference type="Pfam" id="PF02470"/>
    </source>
</evidence>
<comment type="caution">
    <text evidence="3">The sequence shown here is derived from an EMBL/GenBank/DDBJ whole genome shotgun (WGS) entry which is preliminary data.</text>
</comment>
<dbReference type="InterPro" id="IPR003399">
    <property type="entry name" value="Mce/MlaD"/>
</dbReference>
<sequence length="438" mass="45876">MTPRMRVLTTGVAALLVAAALVLGVREIGGDDGTKVVAEFTSAAPLVEGNQVKVDGVVVGTVKKLAVRKGHAEVTMSLDRAAMPLHDDATFTIRPVSLLGERYVDIDRGTAGAPTLDLSARVPVSRTASNVGLDDVLNTFDDPTGKGMGALVTTLGSGLRGNGKKADAALTSLAPSMRETEKMAAVLAQHNELLGSLIENVEPVAKALATDDGKAMDKIVDSADELLAASSAQQEDLDKTLQRLPKTLASARSTLDHLSGTAEQTTPTLEGMRPLTDRLPQISKELTAMSDALDPALATSRPVLERAQKLLDVATPAADDMRKGGPDLATAVGSTRPVVSKVTANRENLFNFIRYWALTTNGHDGLSHYFRVNASINTAMLTGLVPVSKPKASSQPEAAPSTQKPLAGLLDFSGTSDGPTGLEKKQEKSLLGFLFGGN</sequence>
<evidence type="ECO:0000313" key="4">
    <source>
        <dbReference type="Proteomes" id="UP000321571"/>
    </source>
</evidence>
<feature type="compositionally biased region" description="Polar residues" evidence="1">
    <location>
        <begin position="391"/>
        <end position="404"/>
    </location>
</feature>
<name>A0A5C8NJT7_9ACTN</name>
<dbReference type="EMBL" id="VDUX01000004">
    <property type="protein sequence ID" value="TXL60703.1"/>
    <property type="molecule type" value="Genomic_DNA"/>
</dbReference>
<keyword evidence="4" id="KW-1185">Reference proteome</keyword>
<reference evidence="3 4" key="1">
    <citation type="submission" date="2019-06" db="EMBL/GenBank/DDBJ databases">
        <title>Aeromicrobium sp. nov., isolated from a maize field.</title>
        <authorList>
            <person name="Lin S.-Y."/>
            <person name="Tsai C.-F."/>
            <person name="Young C.-C."/>
        </authorList>
    </citation>
    <scope>NUCLEOTIDE SEQUENCE [LARGE SCALE GENOMIC DNA]</scope>
    <source>
        <strain evidence="3 4">CC-CFT486</strain>
    </source>
</reference>
<dbReference type="Pfam" id="PF02470">
    <property type="entry name" value="MlaD"/>
    <property type="match status" value="1"/>
</dbReference>
<organism evidence="3 4">
    <name type="scientific">Aeromicrobium terrae</name>
    <dbReference type="NCBI Taxonomy" id="2498846"/>
    <lineage>
        <taxon>Bacteria</taxon>
        <taxon>Bacillati</taxon>
        <taxon>Actinomycetota</taxon>
        <taxon>Actinomycetes</taxon>
        <taxon>Propionibacteriales</taxon>
        <taxon>Nocardioidaceae</taxon>
        <taxon>Aeromicrobium</taxon>
    </lineage>
</organism>
<evidence type="ECO:0000256" key="1">
    <source>
        <dbReference type="SAM" id="MobiDB-lite"/>
    </source>
</evidence>
<protein>
    <submittedName>
        <fullName evidence="3">MCE family protein</fullName>
    </submittedName>
</protein>
<evidence type="ECO:0000313" key="3">
    <source>
        <dbReference type="EMBL" id="TXL60703.1"/>
    </source>
</evidence>
<proteinExistence type="predicted"/>
<dbReference type="PANTHER" id="PTHR33371:SF4">
    <property type="entry name" value="INTERMEMBRANE PHOSPHOLIPID TRANSPORT SYSTEM BINDING PROTEIN MLAD"/>
    <property type="match status" value="1"/>
</dbReference>
<feature type="domain" description="Mce/MlaD" evidence="2">
    <location>
        <begin position="33"/>
        <end position="109"/>
    </location>
</feature>
<dbReference type="OrthoDB" id="5242119at2"/>
<gene>
    <name evidence="3" type="ORF">FHP06_09745</name>
</gene>
<dbReference type="InterPro" id="IPR052336">
    <property type="entry name" value="MlaD_Phospholipid_Transporter"/>
</dbReference>
<dbReference type="AlphaFoldDB" id="A0A5C8NJT7"/>
<accession>A0A5C8NJT7</accession>
<dbReference type="Proteomes" id="UP000321571">
    <property type="component" value="Unassembled WGS sequence"/>
</dbReference>
<feature type="region of interest" description="Disordered" evidence="1">
    <location>
        <begin position="388"/>
        <end position="424"/>
    </location>
</feature>
<dbReference type="PANTHER" id="PTHR33371">
    <property type="entry name" value="INTERMEMBRANE PHOSPHOLIPID TRANSPORT SYSTEM BINDING PROTEIN MLAD-RELATED"/>
    <property type="match status" value="1"/>
</dbReference>